<gene>
    <name evidence="10" type="primary">recJ</name>
    <name evidence="10" type="ORF">MRZ06_07125</name>
</gene>
<dbReference type="EMBL" id="CP094348">
    <property type="protein sequence ID" value="UOB19810.1"/>
    <property type="molecule type" value="Genomic_DNA"/>
</dbReference>
<evidence type="ECO:0000256" key="2">
    <source>
        <dbReference type="ARBA" id="ARBA00019841"/>
    </source>
</evidence>
<dbReference type="Pfam" id="PF10141">
    <property type="entry name" value="ssDNA-exonuc_C"/>
    <property type="match status" value="1"/>
</dbReference>
<evidence type="ECO:0000313" key="11">
    <source>
        <dbReference type="Proteomes" id="UP000830343"/>
    </source>
</evidence>
<dbReference type="Pfam" id="PF17768">
    <property type="entry name" value="RecJ_OB"/>
    <property type="match status" value="1"/>
</dbReference>
<dbReference type="SUPFAM" id="SSF64182">
    <property type="entry name" value="DHH phosphoesterases"/>
    <property type="match status" value="1"/>
</dbReference>
<proteinExistence type="inferred from homology"/>
<dbReference type="Gene3D" id="3.90.1640.30">
    <property type="match status" value="1"/>
</dbReference>
<dbReference type="PANTHER" id="PTHR30255:SF2">
    <property type="entry name" value="SINGLE-STRANDED-DNA-SPECIFIC EXONUCLEASE RECJ"/>
    <property type="match status" value="1"/>
</dbReference>
<feature type="domain" description="RecJ OB" evidence="9">
    <location>
        <begin position="448"/>
        <end position="551"/>
    </location>
</feature>
<sequence>MDKTVWTVKQPVDTIPAALVKKYNITDINKKILESRNIVSDEALHDIFIADDIHNPFLMFQMDKAVERIKSAINNNEMILVYGDYDADGVTSVTVLIDCLKSIGANVGWYIPNRFTEGYGPNEAAFREAHETGVSLIITVDNGIQGHHEINIANELGMDVIITDHHEIGHTLPEAYAILHPMHPEGNYPFHHLAGVGVSYKLGCALTGTLNEHLLGFVAIGTISDLVSLTGENRVLVKRGLKSLNALTPPGLKALLDQASFKGEINEETVGFIIGPRLNAVGRLDDARLACELLQIDNEDEAIWMSEQVNQFNTERKEIVSAITEQAIIDVEEKIANGNRFIVVAKEGWNEGVLGIVASRITEQYHLPAIVLNIDYDNDYAKGSARSIPQVSMYDSLDHSRNLISKFGGHHMAAGMTLPIENIEQLEKELNDYLDTHVEGEIIQEIDIDAEIEMADISVKNINDLDKLRPFGTDFSAPLLSLMNAEITDIKQIGQSRAHLKMTVHHTLNALMWNEGSRMNALPAGSYVNLAGTLQLNEWNGNVQPQMIVQHIKVEDMQMIDFRNVHPNTYKFLKDEHAAFIIHPGKSKLNEHYYYYGESVTGYDKVIFRDLPQDESEFLTTYNSLDATFIYFIFHTQKQLYFEGMPTSEKFKQLYKCIMIKPHIDLQKDGGYLLQAIKVSPDTLLFMFDVYAELELVVKEGHHIKKQEVNKKVDLLSASTYQSRLNQLKLESKLLFSSFDELKQFILANNE</sequence>
<evidence type="ECO:0000256" key="3">
    <source>
        <dbReference type="ARBA" id="ARBA00022722"/>
    </source>
</evidence>
<dbReference type="NCBIfam" id="TIGR00644">
    <property type="entry name" value="recJ"/>
    <property type="match status" value="1"/>
</dbReference>
<dbReference type="GO" id="GO:0004527">
    <property type="term" value="F:exonuclease activity"/>
    <property type="evidence" value="ECO:0007669"/>
    <property type="project" value="UniProtKB-KW"/>
</dbReference>
<dbReference type="InterPro" id="IPR001667">
    <property type="entry name" value="DDH_dom"/>
</dbReference>
<dbReference type="Pfam" id="PF01368">
    <property type="entry name" value="DHH"/>
    <property type="match status" value="1"/>
</dbReference>
<comment type="similarity">
    <text evidence="1">Belongs to the RecJ family.</text>
</comment>
<keyword evidence="3" id="KW-0540">Nuclease</keyword>
<keyword evidence="4" id="KW-0378">Hydrolase</keyword>
<evidence type="ECO:0000259" key="9">
    <source>
        <dbReference type="Pfam" id="PF17768"/>
    </source>
</evidence>
<evidence type="ECO:0000259" key="8">
    <source>
        <dbReference type="Pfam" id="PF10141"/>
    </source>
</evidence>
<feature type="domain" description="DDH" evidence="6">
    <location>
        <begin position="79"/>
        <end position="222"/>
    </location>
</feature>
<dbReference type="InterPro" id="IPR038763">
    <property type="entry name" value="DHH_sf"/>
</dbReference>
<dbReference type="PANTHER" id="PTHR30255">
    <property type="entry name" value="SINGLE-STRANDED-DNA-SPECIFIC EXONUCLEASE RECJ"/>
    <property type="match status" value="1"/>
</dbReference>
<keyword evidence="11" id="KW-1185">Reference proteome</keyword>
<feature type="domain" description="DHHA1" evidence="7">
    <location>
        <begin position="340"/>
        <end position="434"/>
    </location>
</feature>
<dbReference type="InterPro" id="IPR003156">
    <property type="entry name" value="DHHA1_dom"/>
</dbReference>
<reference evidence="10" key="1">
    <citation type="submission" date="2022-03" db="EMBL/GenBank/DDBJ databases">
        <authorList>
            <person name="Vrbovska V."/>
            <person name="Kovarovic V."/>
            <person name="Botka T."/>
            <person name="Pantucek R."/>
        </authorList>
    </citation>
    <scope>NUCLEOTIDE SEQUENCE</scope>
    <source>
        <strain evidence="10">CCM 2609</strain>
    </source>
</reference>
<evidence type="ECO:0000256" key="1">
    <source>
        <dbReference type="ARBA" id="ARBA00005915"/>
    </source>
</evidence>
<dbReference type="InterPro" id="IPR018779">
    <property type="entry name" value="RecJ_C"/>
</dbReference>
<dbReference type="RefSeq" id="WP_243365192.1">
    <property type="nucleotide sequence ID" value="NZ_CP094348.1"/>
</dbReference>
<evidence type="ECO:0000256" key="5">
    <source>
        <dbReference type="ARBA" id="ARBA00022839"/>
    </source>
</evidence>
<keyword evidence="5 10" id="KW-0269">Exonuclease</keyword>
<dbReference type="InterPro" id="IPR004610">
    <property type="entry name" value="RecJ"/>
</dbReference>
<dbReference type="InterPro" id="IPR041122">
    <property type="entry name" value="RecJ_OB"/>
</dbReference>
<dbReference type="Pfam" id="PF02272">
    <property type="entry name" value="DHHA1"/>
    <property type="match status" value="1"/>
</dbReference>
<evidence type="ECO:0000259" key="6">
    <source>
        <dbReference type="Pfam" id="PF01368"/>
    </source>
</evidence>
<dbReference type="Gene3D" id="3.10.310.30">
    <property type="match status" value="1"/>
</dbReference>
<evidence type="ECO:0000256" key="4">
    <source>
        <dbReference type="ARBA" id="ARBA00022801"/>
    </source>
</evidence>
<dbReference type="InterPro" id="IPR051673">
    <property type="entry name" value="SSDNA_exonuclease_RecJ"/>
</dbReference>
<dbReference type="Proteomes" id="UP000830343">
    <property type="component" value="Chromosome"/>
</dbReference>
<feature type="domain" description="Single-stranded-DNA-specific exonuclease RecJ C-terminal" evidence="8">
    <location>
        <begin position="558"/>
        <end position="746"/>
    </location>
</feature>
<evidence type="ECO:0000259" key="7">
    <source>
        <dbReference type="Pfam" id="PF02272"/>
    </source>
</evidence>
<protein>
    <recommendedName>
        <fullName evidence="2">Single-stranded-DNA-specific exonuclease RecJ</fullName>
    </recommendedName>
</protein>
<organism evidence="10 11">
    <name type="scientific">Macrococcus armenti</name>
    <dbReference type="NCBI Taxonomy" id="2875764"/>
    <lineage>
        <taxon>Bacteria</taxon>
        <taxon>Bacillati</taxon>
        <taxon>Bacillota</taxon>
        <taxon>Bacilli</taxon>
        <taxon>Bacillales</taxon>
        <taxon>Staphylococcaceae</taxon>
        <taxon>Macrococcus</taxon>
    </lineage>
</organism>
<evidence type="ECO:0000313" key="10">
    <source>
        <dbReference type="EMBL" id="UOB19810.1"/>
    </source>
</evidence>
<name>A0ABY3ZSF4_9STAP</name>
<accession>A0ABY3ZSF4</accession>
<reference evidence="10" key="2">
    <citation type="submission" date="2022-04" db="EMBL/GenBank/DDBJ databases">
        <title>Antimicrobial genetic elements in methicillin-resistant Macrococcus armenti.</title>
        <authorList>
            <person name="Keller J.E."/>
            <person name="Schwendener S."/>
            <person name="Pantucek R."/>
            <person name="Perreten V."/>
        </authorList>
    </citation>
    <scope>NUCLEOTIDE SEQUENCE</scope>
    <source>
        <strain evidence="10">CCM 2609</strain>
    </source>
</reference>